<keyword evidence="4" id="KW-0788">Thiol protease</keyword>
<evidence type="ECO:0000256" key="3">
    <source>
        <dbReference type="ARBA" id="ARBA00022801"/>
    </source>
</evidence>
<dbReference type="EMBL" id="WBOF01000004">
    <property type="protein sequence ID" value="MQS17227.1"/>
    <property type="molecule type" value="Genomic_DNA"/>
</dbReference>
<keyword evidence="7" id="KW-1185">Reference proteome</keyword>
<evidence type="ECO:0000256" key="4">
    <source>
        <dbReference type="ARBA" id="ARBA00022807"/>
    </source>
</evidence>
<dbReference type="InterPro" id="IPR000064">
    <property type="entry name" value="NLP_P60_dom"/>
</dbReference>
<keyword evidence="2" id="KW-0645">Protease</keyword>
<dbReference type="Gene3D" id="1.10.530.10">
    <property type="match status" value="1"/>
</dbReference>
<name>A0A6N7L387_9ACTN</name>
<organism evidence="6 7">
    <name type="scientific">Streptomyces kaniharaensis</name>
    <dbReference type="NCBI Taxonomy" id="212423"/>
    <lineage>
        <taxon>Bacteria</taxon>
        <taxon>Bacillati</taxon>
        <taxon>Actinomycetota</taxon>
        <taxon>Actinomycetes</taxon>
        <taxon>Kitasatosporales</taxon>
        <taxon>Streptomycetaceae</taxon>
        <taxon>Streptomyces</taxon>
    </lineage>
</organism>
<evidence type="ECO:0000259" key="5">
    <source>
        <dbReference type="PROSITE" id="PS51935"/>
    </source>
</evidence>
<protein>
    <submittedName>
        <fullName evidence="6">Transglycosylase SLT domain-containing protein</fullName>
    </submittedName>
</protein>
<dbReference type="PANTHER" id="PTHR47359:SF3">
    <property type="entry name" value="NLP_P60 DOMAIN-CONTAINING PROTEIN-RELATED"/>
    <property type="match status" value="1"/>
</dbReference>
<dbReference type="PROSITE" id="PS51935">
    <property type="entry name" value="NLPC_P60"/>
    <property type="match status" value="1"/>
</dbReference>
<reference evidence="6 7" key="1">
    <citation type="submission" date="2019-09" db="EMBL/GenBank/DDBJ databases">
        <title>Genome Sequences of Streptomyces kaniharaensis ATCC 21070.</title>
        <authorList>
            <person name="Zhu W."/>
            <person name="De Crecy-Lagard V."/>
            <person name="Richards N.G."/>
        </authorList>
    </citation>
    <scope>NUCLEOTIDE SEQUENCE [LARGE SCALE GENOMIC DNA]</scope>
    <source>
        <strain evidence="6 7">SF-557</strain>
    </source>
</reference>
<dbReference type="Pfam" id="PF01464">
    <property type="entry name" value="SLT"/>
    <property type="match status" value="1"/>
</dbReference>
<dbReference type="Pfam" id="PF00877">
    <property type="entry name" value="NLPC_P60"/>
    <property type="match status" value="1"/>
</dbReference>
<feature type="domain" description="NlpC/P60" evidence="5">
    <location>
        <begin position="185"/>
        <end position="322"/>
    </location>
</feature>
<dbReference type="PANTHER" id="PTHR47359">
    <property type="entry name" value="PEPTIDOGLYCAN DL-ENDOPEPTIDASE CWLO"/>
    <property type="match status" value="1"/>
</dbReference>
<keyword evidence="3" id="KW-0378">Hydrolase</keyword>
<comment type="caution">
    <text evidence="6">The sequence shown here is derived from an EMBL/GenBank/DDBJ whole genome shotgun (WGS) entry which is preliminary data.</text>
</comment>
<accession>A0A6N7L387</accession>
<dbReference type="SUPFAM" id="SSF54001">
    <property type="entry name" value="Cysteine proteinases"/>
    <property type="match status" value="1"/>
</dbReference>
<sequence>MENAGFGGGIADNAPVPAEYRTLILNNIGKYGCAEVTASLIAAQIYSESSFDPTAQSFEWVKDPKTGEKVKKPIADGIAQFIPTTWAEHGVDGNGDGVKDVWNPQDAIPAAIAYDCYLADQVKDVAGDKTDNMLAAYNAGPYAVQKAGGIPPITETRNYVKAIRDLAGKWAALDSGGNVPLPQGSGGAAQAIATARTALDTMYQYGGDCKPPFDHARNNGCDCSSLMQYAWASAGVNLPRVTFDQVKSGTHVSDVSRLAPGDLLFTPGSDGSASAPGHVGMYIGNNEVIEAPRTGKPVRITPLSQWTGSAGPMNTIVEMRHIG</sequence>
<dbReference type="InterPro" id="IPR008258">
    <property type="entry name" value="Transglycosylase_SLT_dom_1"/>
</dbReference>
<dbReference type="SUPFAM" id="SSF53955">
    <property type="entry name" value="Lysozyme-like"/>
    <property type="match status" value="1"/>
</dbReference>
<evidence type="ECO:0000313" key="6">
    <source>
        <dbReference type="EMBL" id="MQS17227.1"/>
    </source>
</evidence>
<dbReference type="Gene3D" id="3.90.1720.10">
    <property type="entry name" value="endopeptidase domain like (from Nostoc punctiforme)"/>
    <property type="match status" value="1"/>
</dbReference>
<dbReference type="InterPro" id="IPR051794">
    <property type="entry name" value="PG_Endopeptidase_C40"/>
</dbReference>
<dbReference type="OrthoDB" id="9815778at2"/>
<evidence type="ECO:0000256" key="2">
    <source>
        <dbReference type="ARBA" id="ARBA00022670"/>
    </source>
</evidence>
<dbReference type="GO" id="GO:0008234">
    <property type="term" value="F:cysteine-type peptidase activity"/>
    <property type="evidence" value="ECO:0007669"/>
    <property type="project" value="UniProtKB-KW"/>
</dbReference>
<dbReference type="InterPro" id="IPR023346">
    <property type="entry name" value="Lysozyme-like_dom_sf"/>
</dbReference>
<dbReference type="CDD" id="cd13399">
    <property type="entry name" value="Slt35-like"/>
    <property type="match status" value="1"/>
</dbReference>
<dbReference type="AlphaFoldDB" id="A0A6N7L387"/>
<evidence type="ECO:0000256" key="1">
    <source>
        <dbReference type="ARBA" id="ARBA00007074"/>
    </source>
</evidence>
<dbReference type="GO" id="GO:0006508">
    <property type="term" value="P:proteolysis"/>
    <property type="evidence" value="ECO:0007669"/>
    <property type="project" value="UniProtKB-KW"/>
</dbReference>
<dbReference type="InterPro" id="IPR038765">
    <property type="entry name" value="Papain-like_cys_pep_sf"/>
</dbReference>
<evidence type="ECO:0000313" key="7">
    <source>
        <dbReference type="Proteomes" id="UP000450000"/>
    </source>
</evidence>
<dbReference type="Proteomes" id="UP000450000">
    <property type="component" value="Unassembled WGS sequence"/>
</dbReference>
<gene>
    <name evidence="6" type="ORF">F7Q99_34875</name>
</gene>
<comment type="similarity">
    <text evidence="1">Belongs to the peptidase C40 family.</text>
</comment>
<proteinExistence type="inferred from homology"/>